<comment type="function">
    <text evidence="29">Also has a catalytic activity and catalyzes two steps in the biosynthesis of the molybdenum cofactor. In the first step, molybdopterin is adenylated. Subsequently, molybdate is inserted into adenylated molybdopterin and AMP is released.</text>
</comment>
<dbReference type="InterPro" id="IPR008284">
    <property type="entry name" value="MoCF_biosynth_CS"/>
</dbReference>
<dbReference type="CTD" id="100007749"/>
<dbReference type="FunFam" id="3.90.105.10:FF:000004">
    <property type="entry name" value="Molybdopterin molybdenumtransferase"/>
    <property type="match status" value="1"/>
</dbReference>
<dbReference type="FunFam" id="2.40.340.10:FF:000001">
    <property type="entry name" value="Molybdopterin molybdenumtransferase"/>
    <property type="match status" value="1"/>
</dbReference>
<dbReference type="GO" id="GO:0014069">
    <property type="term" value="C:postsynaptic density"/>
    <property type="evidence" value="ECO:0007669"/>
    <property type="project" value="UniProtKB-SubCell"/>
</dbReference>
<evidence type="ECO:0000256" key="34">
    <source>
        <dbReference type="SAM" id="MobiDB-lite"/>
    </source>
</evidence>
<evidence type="ECO:0000256" key="32">
    <source>
        <dbReference type="ARBA" id="ARBA00073890"/>
    </source>
</evidence>
<evidence type="ECO:0000259" key="35">
    <source>
        <dbReference type="SMART" id="SM00852"/>
    </source>
</evidence>
<dbReference type="Ensembl" id="ENSLBET00000015471.1">
    <property type="protein sequence ID" value="ENSLBEP00000014593.1"/>
    <property type="gene ID" value="ENSLBEG00000011164.1"/>
</dbReference>
<evidence type="ECO:0000256" key="20">
    <source>
        <dbReference type="ARBA" id="ARBA00023150"/>
    </source>
</evidence>
<comment type="pathway">
    <text evidence="5 33">Cofactor biosynthesis; molybdopterin biosynthesis.</text>
</comment>
<sequence length="736" mass="79682">MASDGMILTNHDHQIRVGVLTVSDSCFRNLAEDRSGVNLKDLVHDPSLLGGMISAYKIVPDEIDEIKETLVDWCDEKELNLILTTGGTGFAPRDVTPEATKEVIEREAPGMSLAMLMGSLNVTPLGMLSRPVCGIRGKTLIINLPGSKKGSQECFQFILPALPHAIDLLRDAVVKVKEAADELEDLPSPPPPLSPPPNSSPRRQTEDKGVQCEDEDEEKKDSGVASTEDSSSSHITAASIAAKIPDSIISRGVQVLPRDTASLSTTPSESPRAQATSRLSTASCPTPKVQSRCSSKENILRSSHSAVDITKVARRHRMSPFPLTSMDKAFITVLEMTAVLGTEIINYRDGMGRVLAQDVYAKDNLPPFPASVKDGYAVRAADGPGDRFIIGESQAGEQPTHTVMPGQVMRVTTGAPIPCGADAVVQVEDTELLRESEDGTEELEVRILVQARPGQDIRPIGHDIKRGECVLAKGTHMGPSEIGLLATVGVTEVEVQKFPVVAVMSTGNELLNPEDDLHPGKIRDSNRSTLLATIQEHGYPTINLGIVGDNPDDLLNALNEGISRADVIITSGGVSMGEKDYLKQVLDIDLHAQIHFGRVFMKPGLPTTFATLDMDGARKLIFALPGNPVSAVVTCNLFVIPALRKMQGILDPRPTIIKARLSCDVKLDPRPEYHRCILTWHHQEPLPWAQSTGNQVSSRLMSMRSANGLLMLPPKTEQYVELHKGEVVDVMVIGRL</sequence>
<dbReference type="GO" id="GO:0005829">
    <property type="term" value="C:cytosol"/>
    <property type="evidence" value="ECO:0007669"/>
    <property type="project" value="UniProtKB-SubCell"/>
</dbReference>
<dbReference type="InterPro" id="IPR005110">
    <property type="entry name" value="MoeA_linker/N"/>
</dbReference>
<dbReference type="EC" id="2.10.1.1" evidence="9"/>
<keyword evidence="11" id="KW-0963">Cytoplasm</keyword>
<keyword evidence="17 33" id="KW-0460">Magnesium</keyword>
<evidence type="ECO:0000256" key="2">
    <source>
        <dbReference type="ARBA" id="ARBA00004245"/>
    </source>
</evidence>
<keyword evidence="20 33" id="KW-0501">Molybdenum cofactor biosynthesis</keyword>
<evidence type="ECO:0000256" key="33">
    <source>
        <dbReference type="RuleBase" id="RU365090"/>
    </source>
</evidence>
<dbReference type="PROSITE" id="PS01078">
    <property type="entry name" value="MOCF_BIOSYNTHESIS_1"/>
    <property type="match status" value="1"/>
</dbReference>
<comment type="function">
    <text evidence="33">Catalyzes two steps in the biosynthesis of the molybdenum cofactor. In the first step, molybdopterin is adenylated. Subsequently, molybdate is inserted into adenylated molybdopterin and AMP is released.</text>
</comment>
<dbReference type="InterPro" id="IPR005111">
    <property type="entry name" value="MoeA_C_domain_IV"/>
</dbReference>
<evidence type="ECO:0000256" key="25">
    <source>
        <dbReference type="ARBA" id="ARBA00023288"/>
    </source>
</evidence>
<dbReference type="GO" id="GO:0030425">
    <property type="term" value="C:dendrite"/>
    <property type="evidence" value="ECO:0007669"/>
    <property type="project" value="UniProtKB-SubCell"/>
</dbReference>
<keyword evidence="15" id="KW-0547">Nucleotide-binding</keyword>
<evidence type="ECO:0000256" key="14">
    <source>
        <dbReference type="ARBA" id="ARBA00022723"/>
    </source>
</evidence>
<dbReference type="SUPFAM" id="SSF53218">
    <property type="entry name" value="Molybdenum cofactor biosynthesis proteins"/>
    <property type="match status" value="2"/>
</dbReference>
<keyword evidence="12 33" id="KW-0500">Molybdenum</keyword>
<evidence type="ECO:0000256" key="6">
    <source>
        <dbReference type="ARBA" id="ARBA00007589"/>
    </source>
</evidence>
<dbReference type="Gene3D" id="3.40.980.10">
    <property type="entry name" value="MoaB/Mog-like domain"/>
    <property type="match status" value="2"/>
</dbReference>
<dbReference type="GO" id="GO:0005856">
    <property type="term" value="C:cytoskeleton"/>
    <property type="evidence" value="ECO:0007669"/>
    <property type="project" value="UniProtKB-SubCell"/>
</dbReference>
<comment type="similarity">
    <text evidence="6">In the N-terminal section; belongs to the MoaB/Mog family.</text>
</comment>
<proteinExistence type="inferred from homology"/>
<dbReference type="AlphaFoldDB" id="A0A3Q3F4Q9"/>
<feature type="domain" description="MoaB/Mog" evidence="35">
    <location>
        <begin position="502"/>
        <end position="645"/>
    </location>
</feature>
<feature type="domain" description="MoaB/Mog" evidence="35">
    <location>
        <begin position="18"/>
        <end position="165"/>
    </location>
</feature>
<dbReference type="Gene3D" id="3.90.105.10">
    <property type="entry name" value="Molybdopterin biosynthesis moea protein, domain 2"/>
    <property type="match status" value="1"/>
</dbReference>
<evidence type="ECO:0000256" key="29">
    <source>
        <dbReference type="ARBA" id="ARBA00055539"/>
    </source>
</evidence>
<dbReference type="GO" id="GO:0005524">
    <property type="term" value="F:ATP binding"/>
    <property type="evidence" value="ECO:0007669"/>
    <property type="project" value="UniProtKB-UniRule"/>
</dbReference>
<feature type="compositionally biased region" description="Pro residues" evidence="34">
    <location>
        <begin position="187"/>
        <end position="199"/>
    </location>
</feature>
<name>A0A3Q3F4Q9_9LABR</name>
<evidence type="ECO:0000256" key="8">
    <source>
        <dbReference type="ARBA" id="ARBA00012509"/>
    </source>
</evidence>
<evidence type="ECO:0000256" key="28">
    <source>
        <dbReference type="ARBA" id="ARBA00051501"/>
    </source>
</evidence>
<evidence type="ECO:0000313" key="37">
    <source>
        <dbReference type="Proteomes" id="UP000261660"/>
    </source>
</evidence>
<dbReference type="CDD" id="cd00886">
    <property type="entry name" value="MogA_MoaB"/>
    <property type="match status" value="1"/>
</dbReference>
<evidence type="ECO:0000256" key="15">
    <source>
        <dbReference type="ARBA" id="ARBA00022741"/>
    </source>
</evidence>
<feature type="region of interest" description="Disordered" evidence="34">
    <location>
        <begin position="180"/>
        <end position="234"/>
    </location>
</feature>
<dbReference type="GO" id="GO:0061598">
    <property type="term" value="F:molybdopterin adenylyltransferase activity"/>
    <property type="evidence" value="ECO:0007669"/>
    <property type="project" value="UniProtKB-UniRule"/>
</dbReference>
<keyword evidence="25" id="KW-0449">Lipoprotein</keyword>
<keyword evidence="18" id="KW-0770">Synapse</keyword>
<dbReference type="GeneID" id="109978970"/>
<dbReference type="SUPFAM" id="SSF63882">
    <property type="entry name" value="MoeA N-terminal region -like"/>
    <property type="match status" value="1"/>
</dbReference>
<evidence type="ECO:0000256" key="21">
    <source>
        <dbReference type="ARBA" id="ARBA00023212"/>
    </source>
</evidence>
<evidence type="ECO:0000256" key="10">
    <source>
        <dbReference type="ARBA" id="ARBA00022475"/>
    </source>
</evidence>
<dbReference type="Pfam" id="PF00994">
    <property type="entry name" value="MoCF_biosynth"/>
    <property type="match status" value="2"/>
</dbReference>
<comment type="catalytic activity">
    <reaction evidence="28">
        <text>molybdopterin + ATP + H(+) = adenylyl-molybdopterin + diphosphate</text>
        <dbReference type="Rhea" id="RHEA:31331"/>
        <dbReference type="ChEBI" id="CHEBI:15378"/>
        <dbReference type="ChEBI" id="CHEBI:30616"/>
        <dbReference type="ChEBI" id="CHEBI:33019"/>
        <dbReference type="ChEBI" id="CHEBI:58698"/>
        <dbReference type="ChEBI" id="CHEBI:62727"/>
        <dbReference type="EC" id="2.7.7.75"/>
    </reaction>
    <physiologicalReaction direction="left-to-right" evidence="28">
        <dbReference type="Rhea" id="RHEA:31332"/>
    </physiologicalReaction>
</comment>
<dbReference type="Gene3D" id="2.170.190.11">
    <property type="entry name" value="Molybdopterin biosynthesis moea protein, domain 3"/>
    <property type="match status" value="1"/>
</dbReference>
<dbReference type="InterPro" id="IPR036425">
    <property type="entry name" value="MoaB/Mog-like_dom_sf"/>
</dbReference>
<keyword evidence="37" id="KW-1185">Reference proteome</keyword>
<dbReference type="Pfam" id="PF03454">
    <property type="entry name" value="MoeA_C"/>
    <property type="match status" value="1"/>
</dbReference>
<dbReference type="SUPFAM" id="SSF63867">
    <property type="entry name" value="MoeA C-terminal domain-like"/>
    <property type="match status" value="1"/>
</dbReference>
<dbReference type="GO" id="GO:0061599">
    <property type="term" value="F:molybdopterin molybdotransferase activity"/>
    <property type="evidence" value="ECO:0007669"/>
    <property type="project" value="UniProtKB-UniRule"/>
</dbReference>
<keyword evidence="19" id="KW-0472">Membrane</keyword>
<dbReference type="EC" id="2.7.7.75" evidence="8"/>
<dbReference type="GeneTree" id="ENSGT00390000016577"/>
<protein>
    <recommendedName>
        <fullName evidence="32">Gephyrin</fullName>
        <ecNumber evidence="9">2.10.1.1</ecNumber>
        <ecNumber evidence="8">2.7.7.75</ecNumber>
    </recommendedName>
</protein>
<evidence type="ECO:0000256" key="1">
    <source>
        <dbReference type="ARBA" id="ARBA00001946"/>
    </source>
</evidence>
<dbReference type="GO" id="GO:0099634">
    <property type="term" value="C:postsynaptic specialization membrane"/>
    <property type="evidence" value="ECO:0007669"/>
    <property type="project" value="GOC"/>
</dbReference>
<evidence type="ECO:0000256" key="26">
    <source>
        <dbReference type="ARBA" id="ARBA00034105"/>
    </source>
</evidence>
<keyword evidence="24" id="KW-0966">Cell projection</keyword>
<dbReference type="Proteomes" id="UP000261660">
    <property type="component" value="Unplaced"/>
</dbReference>
<evidence type="ECO:0000256" key="7">
    <source>
        <dbReference type="ARBA" id="ARBA00008339"/>
    </source>
</evidence>
<dbReference type="NCBIfam" id="NF045515">
    <property type="entry name" value="Glp_gephyrin"/>
    <property type="match status" value="1"/>
</dbReference>
<evidence type="ECO:0000256" key="24">
    <source>
        <dbReference type="ARBA" id="ARBA00023273"/>
    </source>
</evidence>
<evidence type="ECO:0000256" key="30">
    <source>
        <dbReference type="ARBA" id="ARBA00059974"/>
    </source>
</evidence>
<keyword evidence="23" id="KW-0511">Multifunctional enzyme</keyword>
<evidence type="ECO:0000256" key="9">
    <source>
        <dbReference type="ARBA" id="ARBA00013269"/>
    </source>
</evidence>
<evidence type="ECO:0000256" key="18">
    <source>
        <dbReference type="ARBA" id="ARBA00023018"/>
    </source>
</evidence>
<dbReference type="InterPro" id="IPR036688">
    <property type="entry name" value="MoeA_C_domain_IV_sf"/>
</dbReference>
<evidence type="ECO:0000256" key="4">
    <source>
        <dbReference type="ARBA" id="ARBA00004514"/>
    </source>
</evidence>
<evidence type="ECO:0000256" key="31">
    <source>
        <dbReference type="ARBA" id="ARBA00060421"/>
    </source>
</evidence>
<dbReference type="FunFam" id="3.40.980.10:FF:000002">
    <property type="entry name" value="Molybdopterin molybdenumtransferase"/>
    <property type="match status" value="1"/>
</dbReference>
<reference evidence="36" key="1">
    <citation type="submission" date="2025-08" db="UniProtKB">
        <authorList>
            <consortium name="Ensembl"/>
        </authorList>
    </citation>
    <scope>IDENTIFICATION</scope>
</reference>
<evidence type="ECO:0000256" key="12">
    <source>
        <dbReference type="ARBA" id="ARBA00022505"/>
    </source>
</evidence>
<keyword evidence="16" id="KW-0067">ATP-binding</keyword>
<dbReference type="PROSITE" id="PS01079">
    <property type="entry name" value="MOCF_BIOSYNTHESIS_2"/>
    <property type="match status" value="1"/>
</dbReference>
<keyword evidence="14 33" id="KW-0479">Metal-binding</keyword>
<dbReference type="FunFam" id="3.40.980.10:FF:000001">
    <property type="entry name" value="Molybdopterin molybdenumtransferase"/>
    <property type="match status" value="1"/>
</dbReference>
<dbReference type="GO" id="GO:0072579">
    <property type="term" value="P:glycine receptor clustering"/>
    <property type="evidence" value="ECO:0007669"/>
    <property type="project" value="TreeGrafter"/>
</dbReference>
<keyword evidence="22" id="KW-0628">Postsynaptic cell membrane</keyword>
<dbReference type="GO" id="GO:0006777">
    <property type="term" value="P:Mo-molybdopterin cofactor biosynthetic process"/>
    <property type="evidence" value="ECO:0007669"/>
    <property type="project" value="UniProtKB-UniRule"/>
</dbReference>
<evidence type="ECO:0000256" key="13">
    <source>
        <dbReference type="ARBA" id="ARBA00022679"/>
    </source>
</evidence>
<reference evidence="36" key="2">
    <citation type="submission" date="2025-09" db="UniProtKB">
        <authorList>
            <consortium name="Ensembl"/>
        </authorList>
    </citation>
    <scope>IDENTIFICATION</scope>
</reference>
<comment type="cofactor">
    <cofactor evidence="1 33">
        <name>Mg(2+)</name>
        <dbReference type="ChEBI" id="CHEBI:18420"/>
    </cofactor>
</comment>
<keyword evidence="21" id="KW-0206">Cytoskeleton</keyword>
<evidence type="ECO:0000256" key="16">
    <source>
        <dbReference type="ARBA" id="ARBA00022840"/>
    </source>
</evidence>
<comment type="catalytic activity">
    <reaction evidence="27">
        <text>adenylyl-molybdopterin + molybdate = Mo-molybdopterin + AMP + H(+)</text>
        <dbReference type="Rhea" id="RHEA:35047"/>
        <dbReference type="ChEBI" id="CHEBI:15378"/>
        <dbReference type="ChEBI" id="CHEBI:36264"/>
        <dbReference type="ChEBI" id="CHEBI:62727"/>
        <dbReference type="ChEBI" id="CHEBI:71302"/>
        <dbReference type="ChEBI" id="CHEBI:456215"/>
        <dbReference type="EC" id="2.10.1.1"/>
    </reaction>
    <physiologicalReaction direction="left-to-right" evidence="27">
        <dbReference type="Rhea" id="RHEA:35048"/>
    </physiologicalReaction>
</comment>
<comment type="subcellular location">
    <subcellularLocation>
        <location evidence="3">Cell projection</location>
        <location evidence="3">Dendrite</location>
    </subcellularLocation>
    <subcellularLocation>
        <location evidence="2">Cytoplasm</location>
        <location evidence="2">Cytoskeleton</location>
    </subcellularLocation>
    <subcellularLocation>
        <location evidence="4">Cytoplasm</location>
        <location evidence="4">Cytosol</location>
    </subcellularLocation>
    <subcellularLocation>
        <location evidence="31">Postsynaptic cell membrane</location>
        <topology evidence="31">Lipid-anchor</topology>
        <orientation evidence="31">Cytoplasmic side</orientation>
    </subcellularLocation>
    <subcellularLocation>
        <location evidence="26">Postsynaptic density</location>
    </subcellularLocation>
</comment>
<dbReference type="CDD" id="cd00887">
    <property type="entry name" value="MoeA"/>
    <property type="match status" value="1"/>
</dbReference>
<evidence type="ECO:0000256" key="23">
    <source>
        <dbReference type="ARBA" id="ARBA00023268"/>
    </source>
</evidence>
<evidence type="ECO:0000256" key="19">
    <source>
        <dbReference type="ARBA" id="ARBA00023136"/>
    </source>
</evidence>
<dbReference type="NCBIfam" id="TIGR00177">
    <property type="entry name" value="molyb_syn"/>
    <property type="match status" value="2"/>
</dbReference>
<evidence type="ECO:0000256" key="22">
    <source>
        <dbReference type="ARBA" id="ARBA00023257"/>
    </source>
</evidence>
<dbReference type="GO" id="GO:0007529">
    <property type="term" value="P:establishment of synaptic specificity at neuromuscular junction"/>
    <property type="evidence" value="ECO:0007669"/>
    <property type="project" value="TreeGrafter"/>
</dbReference>
<evidence type="ECO:0000256" key="27">
    <source>
        <dbReference type="ARBA" id="ARBA00050229"/>
    </source>
</evidence>
<dbReference type="RefSeq" id="XP_065819713.1">
    <property type="nucleotide sequence ID" value="XM_065963641.1"/>
</dbReference>
<dbReference type="PANTHER" id="PTHR10192:SF32">
    <property type="entry name" value="GEPHYRIN B ISOFORM X1"/>
    <property type="match status" value="1"/>
</dbReference>
<dbReference type="GO" id="GO:0046872">
    <property type="term" value="F:metal ion binding"/>
    <property type="evidence" value="ECO:0007669"/>
    <property type="project" value="UniProtKB-UniRule"/>
</dbReference>
<evidence type="ECO:0000256" key="11">
    <source>
        <dbReference type="ARBA" id="ARBA00022490"/>
    </source>
</evidence>
<feature type="region of interest" description="Disordered" evidence="34">
    <location>
        <begin position="260"/>
        <end position="297"/>
    </location>
</feature>
<feature type="compositionally biased region" description="Polar residues" evidence="34">
    <location>
        <begin position="261"/>
        <end position="293"/>
    </location>
</feature>
<dbReference type="SMART" id="SM00852">
    <property type="entry name" value="MoCF_biosynth"/>
    <property type="match status" value="2"/>
</dbReference>
<keyword evidence="10" id="KW-1003">Cell membrane</keyword>
<evidence type="ECO:0000256" key="17">
    <source>
        <dbReference type="ARBA" id="ARBA00022842"/>
    </source>
</evidence>
<dbReference type="Pfam" id="PF03453">
    <property type="entry name" value="MoeA_N"/>
    <property type="match status" value="1"/>
</dbReference>
<keyword evidence="13 33" id="KW-0808">Transferase</keyword>
<dbReference type="GO" id="GO:0097112">
    <property type="term" value="P:gamma-aminobutyric acid receptor clustering"/>
    <property type="evidence" value="ECO:0007669"/>
    <property type="project" value="TreeGrafter"/>
</dbReference>
<dbReference type="Gene3D" id="2.40.340.10">
    <property type="entry name" value="MoeA, C-terminal, domain IV"/>
    <property type="match status" value="1"/>
</dbReference>
<comment type="similarity">
    <text evidence="7">In the C-terminal section; belongs to the MoeA family.</text>
</comment>
<dbReference type="GO" id="GO:0098970">
    <property type="term" value="P:postsynaptic neurotransmitter receptor diffusion trapping"/>
    <property type="evidence" value="ECO:0007669"/>
    <property type="project" value="TreeGrafter"/>
</dbReference>
<dbReference type="InterPro" id="IPR038987">
    <property type="entry name" value="MoeA-like"/>
</dbReference>
<organism evidence="36 37">
    <name type="scientific">Labrus bergylta</name>
    <name type="common">ballan wrasse</name>
    <dbReference type="NCBI Taxonomy" id="56723"/>
    <lineage>
        <taxon>Eukaryota</taxon>
        <taxon>Metazoa</taxon>
        <taxon>Chordata</taxon>
        <taxon>Craniata</taxon>
        <taxon>Vertebrata</taxon>
        <taxon>Euteleostomi</taxon>
        <taxon>Actinopterygii</taxon>
        <taxon>Neopterygii</taxon>
        <taxon>Teleostei</taxon>
        <taxon>Neoteleostei</taxon>
        <taxon>Acanthomorphata</taxon>
        <taxon>Eupercaria</taxon>
        <taxon>Labriformes</taxon>
        <taxon>Labridae</taxon>
        <taxon>Labrus</taxon>
    </lineage>
</organism>
<dbReference type="UniPathway" id="UPA00344"/>
<comment type="function">
    <text evidence="30">Microtubule-associated protein involved in membrane protein-cytoskeleton interactions. It is thought to anchor the inhibitory glycine receptor (GLYR) to subsynaptic microtubules. Acts as a major instructive molecule at inhibitory synapses, where it also clusters GABA type A receptors.</text>
</comment>
<evidence type="ECO:0000313" key="36">
    <source>
        <dbReference type="Ensembl" id="ENSLBEP00000014593.1"/>
    </source>
</evidence>
<dbReference type="FunFam" id="2.170.190.11:FF:000001">
    <property type="entry name" value="Molybdopterin molybdenumtransferase"/>
    <property type="match status" value="1"/>
</dbReference>
<evidence type="ECO:0000256" key="5">
    <source>
        <dbReference type="ARBA" id="ARBA00005046"/>
    </source>
</evidence>
<comment type="similarity">
    <text evidence="33">Belongs to the MoeA family.</text>
</comment>
<dbReference type="InterPro" id="IPR001453">
    <property type="entry name" value="MoaB/Mog_dom"/>
</dbReference>
<evidence type="ECO:0000256" key="3">
    <source>
        <dbReference type="ARBA" id="ARBA00004279"/>
    </source>
</evidence>
<dbReference type="PANTHER" id="PTHR10192">
    <property type="entry name" value="MOLYBDOPTERIN BIOSYNTHESIS PROTEIN"/>
    <property type="match status" value="1"/>
</dbReference>
<dbReference type="InterPro" id="IPR036135">
    <property type="entry name" value="MoeA_linker/N_sf"/>
</dbReference>
<accession>A0A3Q3F4Q9</accession>